<evidence type="ECO:0000313" key="1">
    <source>
        <dbReference type="EMBL" id="MBP1903392.1"/>
    </source>
</evidence>
<comment type="caution">
    <text evidence="1">The sequence shown here is derived from an EMBL/GenBank/DDBJ whole genome shotgun (WGS) entry which is preliminary data.</text>
</comment>
<proteinExistence type="predicted"/>
<organism evidence="1 2">
    <name type="scientific">Paenibacillus turicensis</name>
    <dbReference type="NCBI Taxonomy" id="160487"/>
    <lineage>
        <taxon>Bacteria</taxon>
        <taxon>Bacillati</taxon>
        <taxon>Bacillota</taxon>
        <taxon>Bacilli</taxon>
        <taxon>Bacillales</taxon>
        <taxon>Paenibacillaceae</taxon>
        <taxon>Paenibacillus</taxon>
    </lineage>
</organism>
<protein>
    <submittedName>
        <fullName evidence="1">Uncharacterized protein</fullName>
    </submittedName>
</protein>
<name>A0ABS4FLE2_9BACL</name>
<gene>
    <name evidence="1" type="ORF">J2Z32_000004</name>
</gene>
<dbReference type="Proteomes" id="UP001519272">
    <property type="component" value="Unassembled WGS sequence"/>
</dbReference>
<sequence length="77" mass="9192">MEFKDLRDAKTLMSNLAHLVGETNKYYEDFVWFSSINYTTISEYQGELKLFLNEMIVQNDIPAMNEEVTSLYEWLNR</sequence>
<dbReference type="RefSeq" id="WP_210087109.1">
    <property type="nucleotide sequence ID" value="NZ_JAGGKG010000001.1"/>
</dbReference>
<reference evidence="1 2" key="1">
    <citation type="submission" date="2021-03" db="EMBL/GenBank/DDBJ databases">
        <title>Genomic Encyclopedia of Type Strains, Phase IV (KMG-IV): sequencing the most valuable type-strain genomes for metagenomic binning, comparative biology and taxonomic classification.</title>
        <authorList>
            <person name="Goeker M."/>
        </authorList>
    </citation>
    <scope>NUCLEOTIDE SEQUENCE [LARGE SCALE GENOMIC DNA]</scope>
    <source>
        <strain evidence="1 2">DSM 14349</strain>
    </source>
</reference>
<keyword evidence="2" id="KW-1185">Reference proteome</keyword>
<accession>A0ABS4FLE2</accession>
<evidence type="ECO:0000313" key="2">
    <source>
        <dbReference type="Proteomes" id="UP001519272"/>
    </source>
</evidence>
<dbReference type="EMBL" id="JAGGKG010000001">
    <property type="protein sequence ID" value="MBP1903392.1"/>
    <property type="molecule type" value="Genomic_DNA"/>
</dbReference>